<dbReference type="InterPro" id="IPR028087">
    <property type="entry name" value="Tad_N"/>
</dbReference>
<keyword evidence="1" id="KW-1133">Transmembrane helix</keyword>
<dbReference type="EMBL" id="SSND01000004">
    <property type="protein sequence ID" value="THD82455.1"/>
    <property type="molecule type" value="Genomic_DNA"/>
</dbReference>
<dbReference type="Proteomes" id="UP000309450">
    <property type="component" value="Unassembled WGS sequence"/>
</dbReference>
<evidence type="ECO:0000313" key="3">
    <source>
        <dbReference type="EMBL" id="THD82455.1"/>
    </source>
</evidence>
<dbReference type="OrthoDB" id="8014659at2"/>
<dbReference type="RefSeq" id="WP_136395563.1">
    <property type="nucleotide sequence ID" value="NZ_SSND01000004.1"/>
</dbReference>
<gene>
    <name evidence="3" type="ORF">E7811_15550</name>
</gene>
<evidence type="ECO:0000259" key="2">
    <source>
        <dbReference type="Pfam" id="PF13400"/>
    </source>
</evidence>
<feature type="domain" description="Putative Flp pilus-assembly TadG-like N-terminal" evidence="2">
    <location>
        <begin position="10"/>
        <end position="56"/>
    </location>
</feature>
<dbReference type="Pfam" id="PF13400">
    <property type="entry name" value="Tad"/>
    <property type="match status" value="1"/>
</dbReference>
<reference evidence="3 4" key="1">
    <citation type="submission" date="2019-04" db="EMBL/GenBank/DDBJ databases">
        <title>Draft genome sequence of Gemmobacter aestuarii sp. nov.</title>
        <authorList>
            <person name="Hameed A."/>
            <person name="Lin S.-Y."/>
            <person name="Shahina M."/>
            <person name="Lai W.-A."/>
            <person name="Young C.-C."/>
        </authorList>
    </citation>
    <scope>NUCLEOTIDE SEQUENCE [LARGE SCALE GENOMIC DNA]</scope>
    <source>
        <strain evidence="3 4">CC-PW-75</strain>
    </source>
</reference>
<comment type="caution">
    <text evidence="3">The sequence shown here is derived from an EMBL/GenBank/DDBJ whole genome shotgun (WGS) entry which is preliminary data.</text>
</comment>
<name>A0A4S3MKT6_9RHOB</name>
<accession>A0A4S3MKT6</accession>
<keyword evidence="4" id="KW-1185">Reference proteome</keyword>
<proteinExistence type="predicted"/>
<evidence type="ECO:0000256" key="1">
    <source>
        <dbReference type="SAM" id="Phobius"/>
    </source>
</evidence>
<evidence type="ECO:0000313" key="4">
    <source>
        <dbReference type="Proteomes" id="UP000309450"/>
    </source>
</evidence>
<feature type="transmembrane region" description="Helical" evidence="1">
    <location>
        <begin position="12"/>
        <end position="31"/>
    </location>
</feature>
<keyword evidence="1" id="KW-0812">Transmembrane</keyword>
<organism evidence="3 4">
    <name type="scientific">Aliigemmobacter aestuarii</name>
    <dbReference type="NCBI Taxonomy" id="1445661"/>
    <lineage>
        <taxon>Bacteria</taxon>
        <taxon>Pseudomonadati</taxon>
        <taxon>Pseudomonadota</taxon>
        <taxon>Alphaproteobacteria</taxon>
        <taxon>Rhodobacterales</taxon>
        <taxon>Paracoccaceae</taxon>
        <taxon>Aliigemmobacter</taxon>
    </lineage>
</organism>
<keyword evidence="1" id="KW-0472">Membrane</keyword>
<protein>
    <recommendedName>
        <fullName evidence="2">Putative Flp pilus-assembly TadG-like N-terminal domain-containing protein</fullName>
    </recommendedName>
</protein>
<sequence length="518" mass="55493">MKNFLKREDGYVLALTLIALPAFVGLGLIVMDINRGNNAHSDLQAAADALALAAGRELDGSPDSIDRAKAAMANLTNSVAYLDTEQASQANLVYADADGNEFTVIFLDDLPASDDTALTETFLTDHAVTDGEDALFVYVRAQADDLSAFFFNPATGLRPTVPIAADAVATYRTAACDVTPLYICNPFETQNLDLQDAFAAGHLYGRLLKLHPKGSDTASPGNFGFLSVRGANDNTSASANAIREIFAGAVNPTCYDARTVTTKPGAATSIAQGINVRFDIYDGPFGNRVSQYPPAENVRKGYVRGSGNACNSEPYPDTLNNNQTLPPPEDWWAIGFPENATMAPPGQGALGAFIGSGDWDINLYWSVNFPSVPLTQTMLDEMNSMPLATFPGSTVPSRYDVYRYEIDNNLLDVRSQGDGGNNNNRKETGRPICALSKNPPVNGLADPDRRIVFAALIDCIANEDEGGGINRYPVNAYASLFLVNPMDETIDVEIIDITGAGGNGTLDTFVRDEAILVR</sequence>
<dbReference type="AlphaFoldDB" id="A0A4S3MKT6"/>